<sequence length="179" mass="20420">MPIIPYDRKAAVRYAHQWAFSRNPAFYDYEELGGDCTNFASQCLYAGTGIMNFTPTYGWYYIDANNKAPAWTGVVYFYNFITRDEISPGPFGVETTLDHLEPGDFIQFRFNKEAFGHTPIIVAMGEPPTLDNTLVAAHSYDADWRPVSSYFFQEIRFLHILGAYAPQPWPQMPGPRPPV</sequence>
<dbReference type="EMBL" id="JANFYS010000043">
    <property type="protein sequence ID" value="MCQ4771698.1"/>
    <property type="molecule type" value="Genomic_DNA"/>
</dbReference>
<evidence type="ECO:0000313" key="3">
    <source>
        <dbReference type="Proteomes" id="UP001204562"/>
    </source>
</evidence>
<evidence type="ECO:0000259" key="1">
    <source>
        <dbReference type="Pfam" id="PF12671"/>
    </source>
</evidence>
<gene>
    <name evidence="2" type="ORF">NE579_14735</name>
</gene>
<organism evidence="2 3">
    <name type="scientific">Intestinimonas massiliensis</name>
    <name type="common">ex Afouda et al. 2020</name>
    <dbReference type="NCBI Taxonomy" id="1673721"/>
    <lineage>
        <taxon>Bacteria</taxon>
        <taxon>Bacillati</taxon>
        <taxon>Bacillota</taxon>
        <taxon>Clostridia</taxon>
        <taxon>Eubacteriales</taxon>
        <taxon>Intestinimonas</taxon>
    </lineage>
</organism>
<protein>
    <submittedName>
        <fullName evidence="2">Amidase domain-containing protein</fullName>
    </submittedName>
</protein>
<evidence type="ECO:0000313" key="2">
    <source>
        <dbReference type="EMBL" id="MCQ4771698.1"/>
    </source>
</evidence>
<proteinExistence type="predicted"/>
<dbReference type="AlphaFoldDB" id="A0AAW5JQM8"/>
<dbReference type="InterPro" id="IPR024301">
    <property type="entry name" value="Amidase_6"/>
</dbReference>
<reference evidence="2" key="1">
    <citation type="submission" date="2022-06" db="EMBL/GenBank/DDBJ databases">
        <title>Isolation of gut microbiota from human fecal samples.</title>
        <authorList>
            <person name="Pamer E.G."/>
            <person name="Barat B."/>
            <person name="Waligurski E."/>
            <person name="Medina S."/>
            <person name="Paddock L."/>
            <person name="Mostad J."/>
        </authorList>
    </citation>
    <scope>NUCLEOTIDE SEQUENCE</scope>
    <source>
        <strain evidence="2">DFI.9.91</strain>
    </source>
</reference>
<name>A0AAW5JQM8_9FIRM</name>
<accession>A0AAW5JQM8</accession>
<dbReference type="Proteomes" id="UP001204562">
    <property type="component" value="Unassembled WGS sequence"/>
</dbReference>
<dbReference type="PANTHER" id="PTHR40032:SF1">
    <property type="entry name" value="EXPORTED PROTEIN"/>
    <property type="match status" value="1"/>
</dbReference>
<dbReference type="Pfam" id="PF12671">
    <property type="entry name" value="Amidase_6"/>
    <property type="match status" value="1"/>
</dbReference>
<comment type="caution">
    <text evidence="2">The sequence shown here is derived from an EMBL/GenBank/DDBJ whole genome shotgun (WGS) entry which is preliminary data.</text>
</comment>
<dbReference type="PANTHER" id="PTHR40032">
    <property type="entry name" value="EXPORTED PROTEIN-RELATED"/>
    <property type="match status" value="1"/>
</dbReference>
<feature type="domain" description="Putative amidase" evidence="1">
    <location>
        <begin position="6"/>
        <end position="151"/>
    </location>
</feature>